<dbReference type="InterPro" id="IPR002562">
    <property type="entry name" value="3'-5'_exonuclease_dom"/>
</dbReference>
<feature type="coiled-coil region" evidence="1">
    <location>
        <begin position="1414"/>
        <end position="1463"/>
    </location>
</feature>
<dbReference type="SUPFAM" id="SSF52540">
    <property type="entry name" value="P-loop containing nucleoside triphosphate hydrolases"/>
    <property type="match status" value="1"/>
</dbReference>
<dbReference type="SMART" id="SM00474">
    <property type="entry name" value="35EXOc"/>
    <property type="match status" value="1"/>
</dbReference>
<dbReference type="GO" id="GO:0003697">
    <property type="term" value="F:single-stranded DNA binding"/>
    <property type="evidence" value="ECO:0007669"/>
    <property type="project" value="InterPro"/>
</dbReference>
<dbReference type="Gene3D" id="1.20.1060.10">
    <property type="entry name" value="Taq DNA Polymerase, Chain T, domain 4"/>
    <property type="match status" value="1"/>
</dbReference>
<dbReference type="Proteomes" id="UP000001949">
    <property type="component" value="Unassembled WGS sequence"/>
</dbReference>
<feature type="compositionally biased region" description="Polar residues" evidence="2">
    <location>
        <begin position="920"/>
        <end position="938"/>
    </location>
</feature>
<reference evidence="5 6" key="1">
    <citation type="journal article" date="2005" name="Science">
        <title>Genome sequence of Theileria parva, a bovine pathogen that transforms lymphocytes.</title>
        <authorList>
            <person name="Gardner M.J."/>
            <person name="Bishop R."/>
            <person name="Shah T."/>
            <person name="de Villiers E.P."/>
            <person name="Carlton J.M."/>
            <person name="Hall N."/>
            <person name="Ren Q."/>
            <person name="Paulsen I.T."/>
            <person name="Pain A."/>
            <person name="Berriman M."/>
            <person name="Wilson R.J.M."/>
            <person name="Sato S."/>
            <person name="Ralph S.A."/>
            <person name="Mann D.J."/>
            <person name="Xiong Z."/>
            <person name="Shallom S.J."/>
            <person name="Weidman J."/>
            <person name="Jiang L."/>
            <person name="Lynn J."/>
            <person name="Weaver B."/>
            <person name="Shoaibi A."/>
            <person name="Domingo A.R."/>
            <person name="Wasawo D."/>
            <person name="Crabtree J."/>
            <person name="Wortman J.R."/>
            <person name="Haas B."/>
            <person name="Angiuoli S.V."/>
            <person name="Creasy T.H."/>
            <person name="Lu C."/>
            <person name="Suh B."/>
            <person name="Silva J.C."/>
            <person name="Utterback T.R."/>
            <person name="Feldblyum T.V."/>
            <person name="Pertea M."/>
            <person name="Allen J."/>
            <person name="Nierman W.C."/>
            <person name="Taracha E.L.N."/>
            <person name="Salzberg S.L."/>
            <person name="White O.R."/>
            <person name="Fitzhugh H.A."/>
            <person name="Morzaria S."/>
            <person name="Venter J.C."/>
            <person name="Fraser C.M."/>
            <person name="Nene V."/>
        </authorList>
    </citation>
    <scope>NUCLEOTIDE SEQUENCE [LARGE SCALE GENOMIC DNA]</scope>
    <source>
        <strain evidence="5 6">Muguga</strain>
    </source>
</reference>
<dbReference type="PRINTS" id="PR00868">
    <property type="entry name" value="DNAPOLI"/>
</dbReference>
<dbReference type="InterPro" id="IPR027032">
    <property type="entry name" value="Twinkle-like"/>
</dbReference>
<evidence type="ECO:0000313" key="5">
    <source>
        <dbReference type="EMBL" id="EAN33630.1"/>
    </source>
</evidence>
<gene>
    <name evidence="5" type="ordered locus">TP01_0386</name>
</gene>
<dbReference type="InterPro" id="IPR007694">
    <property type="entry name" value="DNA_helicase_DnaB-like_C"/>
</dbReference>
<dbReference type="eggNOG" id="KOG0950">
    <property type="taxonomic scope" value="Eukaryota"/>
</dbReference>
<dbReference type="Gene3D" id="3.30.420.10">
    <property type="entry name" value="Ribonuclease H-like superfamily/Ribonuclease H"/>
    <property type="match status" value="1"/>
</dbReference>
<dbReference type="KEGG" id="tpv:TP01_0386"/>
<evidence type="ECO:0000256" key="1">
    <source>
        <dbReference type="SAM" id="Coils"/>
    </source>
</evidence>
<evidence type="ECO:0000259" key="4">
    <source>
        <dbReference type="PROSITE" id="PS51199"/>
    </source>
</evidence>
<dbReference type="eggNOG" id="KOG2206">
    <property type="taxonomic scope" value="Eukaryota"/>
</dbReference>
<dbReference type="InterPro" id="IPR001098">
    <property type="entry name" value="DNA-dir_DNA_pol_A_palm_dom"/>
</dbReference>
<dbReference type="SMART" id="SM00482">
    <property type="entry name" value="POLAc"/>
    <property type="match status" value="1"/>
</dbReference>
<dbReference type="InterPro" id="IPR027417">
    <property type="entry name" value="P-loop_NTPase"/>
</dbReference>
<dbReference type="STRING" id="5875.Q4N8S8"/>
<feature type="compositionally biased region" description="Low complexity" evidence="2">
    <location>
        <begin position="507"/>
        <end position="538"/>
    </location>
</feature>
<dbReference type="EMBL" id="AAGK01000001">
    <property type="protein sequence ID" value="EAN33630.1"/>
    <property type="molecule type" value="Genomic_DNA"/>
</dbReference>
<dbReference type="CDD" id="cd01029">
    <property type="entry name" value="TOPRIM_primases"/>
    <property type="match status" value="1"/>
</dbReference>
<keyword evidence="6" id="KW-1185">Reference proteome</keyword>
<dbReference type="CDD" id="cd08639">
    <property type="entry name" value="DNA_pol_A_Aquificae_like"/>
    <property type="match status" value="1"/>
</dbReference>
<dbReference type="CDD" id="cd01122">
    <property type="entry name" value="Twinkle_C"/>
    <property type="match status" value="1"/>
</dbReference>
<dbReference type="PANTHER" id="PTHR12873">
    <property type="entry name" value="T7-LIKE MITOCHONDRIAL DNA HELICASE"/>
    <property type="match status" value="1"/>
</dbReference>
<dbReference type="Gene3D" id="3.40.1360.10">
    <property type="match status" value="1"/>
</dbReference>
<keyword evidence="3" id="KW-0472">Membrane</keyword>
<dbReference type="SUPFAM" id="SSF56672">
    <property type="entry name" value="DNA/RNA polymerases"/>
    <property type="match status" value="1"/>
</dbReference>
<proteinExistence type="predicted"/>
<accession>Q4N8S8</accession>
<keyword evidence="3" id="KW-0812">Transmembrane</keyword>
<feature type="region of interest" description="Disordered" evidence="2">
    <location>
        <begin position="862"/>
        <end position="886"/>
    </location>
</feature>
<organism evidence="5 6">
    <name type="scientific">Theileria parva</name>
    <name type="common">East coast fever infection agent</name>
    <dbReference type="NCBI Taxonomy" id="5875"/>
    <lineage>
        <taxon>Eukaryota</taxon>
        <taxon>Sar</taxon>
        <taxon>Alveolata</taxon>
        <taxon>Apicomplexa</taxon>
        <taxon>Aconoidasida</taxon>
        <taxon>Piroplasmida</taxon>
        <taxon>Theileriidae</taxon>
        <taxon>Theileria</taxon>
    </lineage>
</organism>
<dbReference type="PROSITE" id="PS51199">
    <property type="entry name" value="SF4_HELICASE"/>
    <property type="match status" value="1"/>
</dbReference>
<dbReference type="Gene3D" id="1.10.150.20">
    <property type="entry name" value="5' to 3' exonuclease, C-terminal subdomain"/>
    <property type="match status" value="1"/>
</dbReference>
<dbReference type="Gene3D" id="3.40.50.300">
    <property type="entry name" value="P-loop containing nucleotide triphosphate hydrolases"/>
    <property type="match status" value="1"/>
</dbReference>
<dbReference type="Gene3D" id="3.30.70.370">
    <property type="match status" value="1"/>
</dbReference>
<dbReference type="VEuPathDB" id="PiroplasmaDB:TpMuguga_01g00386"/>
<keyword evidence="1" id="KW-0175">Coiled coil</keyword>
<feature type="region of interest" description="Disordered" evidence="2">
    <location>
        <begin position="505"/>
        <end position="538"/>
    </location>
</feature>
<dbReference type="GO" id="GO:0006261">
    <property type="term" value="P:DNA-templated DNA replication"/>
    <property type="evidence" value="ECO:0007669"/>
    <property type="project" value="InterPro"/>
</dbReference>
<dbReference type="Pfam" id="PF13481">
    <property type="entry name" value="AAA_25"/>
    <property type="match status" value="1"/>
</dbReference>
<dbReference type="Pfam" id="PF00476">
    <property type="entry name" value="DNA_pol_A"/>
    <property type="match status" value="1"/>
</dbReference>
<dbReference type="FunCoup" id="Q4N8S8">
    <property type="interactions" value="11"/>
</dbReference>
<sequence>MEPTYYTNQALNEPTLRISKKRLIGRYKVAFLFFLTRLILISCLFPFSECVKTDLSQGSFSISKRGRQFPPPRTLCNIFKTFNTIHKFSPVDKLNMISVKSLKDISNLRNLIRFRYNKRDRNYRNRSFYKCLFVSNLNKPQMESGKIIDGGSFYSYPPTSYPNMPSYNGSYGLDESNTFVSNHYRNMGEDIVEYLNRKKIEYNESPIKYTLKFCPFCPPHRFKSDNLFKHEIFKNSGNSYCHRCGYKGSLFDFKAHMGDLPGAFDIASDPITSPFGAKKVQKDPDVTIEDVNKFEDNLYNNPEYACVLDYLTKTRGLKPHVLKKYHVGAGSFKFKSVTGKLEQEKCVVFPWLSTPNKLYPNDEVETQTDDSEGFDYNREFTTDKLNVNRIKIRSIYDKSKIKILPRGGAWGMFGGHLIQEAQEKDSIVLSEGELDAMSIYQETGRLTISLPNGANSLPLALLPKLEKFNEIYLWMDFDAPGQSSISHFANKLGIQRVKVVHPLNTPTTTATTTKGTTTSTKGAGTTTKGSKSTTATTQKTTSKMLKDANEVLLSGGVDMNNYFKNATVMTHSQILTFSDIRQLVYNELSDPVTTCGIKSITMPGLSNLLKGHRRGELTVWTGSTGSGKTTLLSQLSLDYCLQGVSTLWGSFEINNVRLAKTMLRQFSGRNLENNLNEFDYYANKFNELPLRFLKFHGSTNIDIVLDAMDYAVYVYDVQHIIIDNLQFMLSNYSGPSQNSSFGGYSSSKDIYELQNRTIEKFRRFVTNKNIHLSLVVHPRKEADGIQLGLSSVFGSVKSTQEADNVIILQNILNESRCIDVKKNRFAGLLGRVYFKFDPVSLTAQEFKVTEYLNEYTTNNFTKPKVKKDQPDTPTVPSGGFPINGTPETKPKVSLSNFKLNLPQVNGSNVSNEPIGIPNVGTMTSEDLQSRPTPATSTNYKDKERNNVGLIGIDLLNLKPITQQINKIIQQNYTTSSNSNSDSSDSSGKPEGEDTSGDDNTNSNLVGTNDNSNSSGKGGKLKTKSELVEEEYLSMRGLKITKNSSIKEMRDFVKKNGLGELVKTAGKGIKKDAIYENIRSIIPQSAIITTKPTEEEVESVKEDSSVDTTKVEDESSARSDVHSFGVSTSKSLLKLERVNVTPNNDITEFKLKYLSKLPKSLYKGEPPSSSKPTPVTTGDQVSIPVDVYYSVNFDPLLIDGIIYVDSYDKLQSLEPLFKDPKAVGVDIETTGLDHNTNQIRLVQLSVPNQPSLIIDLFKLSTNNPDAESVVPGRNELIKCEWLKKLFKSKETVKVFHNGKFDINFLRVYGFEFEGPIFDTMVASKLLVASRYISCKLTHVSERYLNIVLDKTQQYSDWSTLQLFEEQLLYSARDSFVLLPLYVILEHLLKINNLSDIASVENKCILATSDMELNGIQVDEDKLKFLQDELKQEHQEISNTLYSQLNQSEINLNSQKQVLEKLQELKIMDKSKKKIISDTSESTLIRNMSNPIISSLREYRKANKALTAFTQKLPNHINPITKRIYPNYNQLGAESGRFSCDGPNLQQVPRDKKFRECFVAPKGSKFVIADFSQIELRIAAEIANDPKMIQAYQQKVDLHSLTASILKNKNINDVNKEERQLAKAVNFGLIFGMSINGLRMYAETGYNLKLTQNEAKEIYTSFFNNFKGILNWHNSVKNSRPTMVRTLGNRLSVFESFSFTRSLNYPVQGTSADITKETMARLVDLVKPLNAKIIICVHDEIILEVPEDNAEKALKMLIDTMVKSGEKYLKKVPVEAMGSIGDSWADKS</sequence>
<comment type="caution">
    <text evidence="5">The sequence shown here is derived from an EMBL/GenBank/DDBJ whole genome shotgun (WGS) entry which is preliminary data.</text>
</comment>
<dbReference type="GO" id="GO:0043139">
    <property type="term" value="F:5'-3' DNA helicase activity"/>
    <property type="evidence" value="ECO:0007669"/>
    <property type="project" value="InterPro"/>
</dbReference>
<feature type="domain" description="SF4 helicase" evidence="4">
    <location>
        <begin position="591"/>
        <end position="850"/>
    </location>
</feature>
<evidence type="ECO:0000256" key="3">
    <source>
        <dbReference type="SAM" id="Phobius"/>
    </source>
</evidence>
<feature type="transmembrane region" description="Helical" evidence="3">
    <location>
        <begin position="29"/>
        <end position="47"/>
    </location>
</feature>
<name>Q4N8S8_THEPA</name>
<keyword evidence="3" id="KW-1133">Transmembrane helix</keyword>
<feature type="region of interest" description="Disordered" evidence="2">
    <location>
        <begin position="1092"/>
        <end position="1117"/>
    </location>
</feature>
<dbReference type="Pfam" id="PF01612">
    <property type="entry name" value="DNA_pol_A_exo1"/>
    <property type="match status" value="1"/>
</dbReference>
<dbReference type="SUPFAM" id="SSF56731">
    <property type="entry name" value="DNA primase core"/>
    <property type="match status" value="1"/>
</dbReference>
<evidence type="ECO:0000313" key="6">
    <source>
        <dbReference type="Proteomes" id="UP000001949"/>
    </source>
</evidence>
<dbReference type="InterPro" id="IPR012337">
    <property type="entry name" value="RNaseH-like_sf"/>
</dbReference>
<feature type="region of interest" description="Disordered" evidence="2">
    <location>
        <begin position="971"/>
        <end position="1022"/>
    </location>
</feature>
<dbReference type="InterPro" id="IPR034154">
    <property type="entry name" value="TOPRIM_DnaG/twinkle"/>
</dbReference>
<evidence type="ECO:0000256" key="2">
    <source>
        <dbReference type="SAM" id="MobiDB-lite"/>
    </source>
</evidence>
<dbReference type="OMA" id="HECLIFP"/>
<dbReference type="GO" id="GO:0003887">
    <property type="term" value="F:DNA-directed DNA polymerase activity"/>
    <property type="evidence" value="ECO:0007669"/>
    <property type="project" value="InterPro"/>
</dbReference>
<dbReference type="SUPFAM" id="SSF53098">
    <property type="entry name" value="Ribonuclease H-like"/>
    <property type="match status" value="1"/>
</dbReference>
<dbReference type="InterPro" id="IPR002298">
    <property type="entry name" value="DNA_polymerase_A"/>
</dbReference>
<protein>
    <recommendedName>
        <fullName evidence="4">SF4 helicase domain-containing protein</fullName>
    </recommendedName>
</protein>
<dbReference type="InterPro" id="IPR036397">
    <property type="entry name" value="RNaseH_sf"/>
</dbReference>
<dbReference type="InParanoid" id="Q4N8S8"/>
<feature type="region of interest" description="Disordered" evidence="2">
    <location>
        <begin position="919"/>
        <end position="941"/>
    </location>
</feature>
<dbReference type="GeneID" id="3502762"/>
<dbReference type="eggNOG" id="KOG2373">
    <property type="taxonomic scope" value="Eukaryota"/>
</dbReference>
<dbReference type="GO" id="GO:0008408">
    <property type="term" value="F:3'-5' exonuclease activity"/>
    <property type="evidence" value="ECO:0007669"/>
    <property type="project" value="InterPro"/>
</dbReference>
<dbReference type="PANTHER" id="PTHR12873:SF0">
    <property type="entry name" value="TWINKLE MTDNA HELICASE"/>
    <property type="match status" value="1"/>
</dbReference>
<dbReference type="InterPro" id="IPR043502">
    <property type="entry name" value="DNA/RNA_pol_sf"/>
</dbReference>
<feature type="compositionally biased region" description="Low complexity" evidence="2">
    <location>
        <begin position="971"/>
        <end position="986"/>
    </location>
</feature>
<dbReference type="GO" id="GO:0005524">
    <property type="term" value="F:ATP binding"/>
    <property type="evidence" value="ECO:0007669"/>
    <property type="project" value="InterPro"/>
</dbReference>